<dbReference type="PANTHER" id="PTHR47984">
    <property type="entry name" value="OS01G0323000 PROTEIN"/>
    <property type="match status" value="1"/>
</dbReference>
<evidence type="ECO:0000256" key="1">
    <source>
        <dbReference type="ARBA" id="ARBA00004167"/>
    </source>
</evidence>
<evidence type="ECO:0000256" key="4">
    <source>
        <dbReference type="ARBA" id="ARBA00022692"/>
    </source>
</evidence>
<dbReference type="Proteomes" id="UP001327560">
    <property type="component" value="Chromosome 4"/>
</dbReference>
<keyword evidence="6" id="KW-0418">Kinase</keyword>
<name>A0AAQ3KDE0_9LILI</name>
<organism evidence="11 12">
    <name type="scientific">Canna indica</name>
    <name type="common">Indian-shot</name>
    <dbReference type="NCBI Taxonomy" id="4628"/>
    <lineage>
        <taxon>Eukaryota</taxon>
        <taxon>Viridiplantae</taxon>
        <taxon>Streptophyta</taxon>
        <taxon>Embryophyta</taxon>
        <taxon>Tracheophyta</taxon>
        <taxon>Spermatophyta</taxon>
        <taxon>Magnoliopsida</taxon>
        <taxon>Liliopsida</taxon>
        <taxon>Zingiberales</taxon>
        <taxon>Cannaceae</taxon>
        <taxon>Canna</taxon>
    </lineage>
</organism>
<evidence type="ECO:0000313" key="12">
    <source>
        <dbReference type="Proteomes" id="UP001327560"/>
    </source>
</evidence>
<dbReference type="InterPro" id="IPR052232">
    <property type="entry name" value="RLK_Ser/Thr-Kinase"/>
</dbReference>
<keyword evidence="4" id="KW-0812">Transmembrane</keyword>
<evidence type="ECO:0000256" key="3">
    <source>
        <dbReference type="ARBA" id="ARBA00022679"/>
    </source>
</evidence>
<evidence type="ECO:0000313" key="11">
    <source>
        <dbReference type="EMBL" id="WOL05123.1"/>
    </source>
</evidence>
<evidence type="ECO:0000259" key="10">
    <source>
        <dbReference type="PROSITE" id="PS50011"/>
    </source>
</evidence>
<keyword evidence="2" id="KW-0597">Phosphoprotein</keyword>
<dbReference type="AlphaFoldDB" id="A0AAQ3KDE0"/>
<dbReference type="EMBL" id="CP136893">
    <property type="protein sequence ID" value="WOL05123.1"/>
    <property type="molecule type" value="Genomic_DNA"/>
</dbReference>
<reference evidence="11 12" key="1">
    <citation type="submission" date="2023-10" db="EMBL/GenBank/DDBJ databases">
        <title>Chromosome-scale genome assembly provides insights into flower coloration mechanisms of Canna indica.</title>
        <authorList>
            <person name="Li C."/>
        </authorList>
    </citation>
    <scope>NUCLEOTIDE SEQUENCE [LARGE SCALE GENOMIC DNA]</scope>
    <source>
        <tissue evidence="11">Flower</tissue>
    </source>
</reference>
<keyword evidence="7" id="KW-0067">ATP-binding</keyword>
<comment type="subcellular location">
    <subcellularLocation>
        <location evidence="1">Membrane</location>
        <topology evidence="1">Single-pass membrane protein</topology>
    </subcellularLocation>
</comment>
<feature type="domain" description="Protein kinase" evidence="10">
    <location>
        <begin position="1"/>
        <end position="155"/>
    </location>
</feature>
<evidence type="ECO:0000256" key="6">
    <source>
        <dbReference type="ARBA" id="ARBA00022777"/>
    </source>
</evidence>
<proteinExistence type="predicted"/>
<evidence type="ECO:0000256" key="2">
    <source>
        <dbReference type="ARBA" id="ARBA00022553"/>
    </source>
</evidence>
<dbReference type="PROSITE" id="PS50011">
    <property type="entry name" value="PROTEIN_KINASE_DOM"/>
    <property type="match status" value="1"/>
</dbReference>
<keyword evidence="3" id="KW-0808">Transferase</keyword>
<dbReference type="InterPro" id="IPR011009">
    <property type="entry name" value="Kinase-like_dom_sf"/>
</dbReference>
<keyword evidence="12" id="KW-1185">Reference proteome</keyword>
<dbReference type="InterPro" id="IPR000719">
    <property type="entry name" value="Prot_kinase_dom"/>
</dbReference>
<keyword evidence="9" id="KW-0472">Membrane</keyword>
<dbReference type="GO" id="GO:0004672">
    <property type="term" value="F:protein kinase activity"/>
    <property type="evidence" value="ECO:0007669"/>
    <property type="project" value="InterPro"/>
</dbReference>
<dbReference type="GO" id="GO:0005524">
    <property type="term" value="F:ATP binding"/>
    <property type="evidence" value="ECO:0007669"/>
    <property type="project" value="UniProtKB-KW"/>
</dbReference>
<keyword evidence="5" id="KW-0547">Nucleotide-binding</keyword>
<sequence>MEFKVEVEAIGRVRHNNLVRLLGYCAEGEHRMLVYEYVGSGNLAQWLHGDVGPSSPLTWDARMYIIIGTTKGLLYLHEGLEPKLLSMLALVNLVDWLKTSCSLNFLKSNKQSKFVKFVCEGTGCRDNHQTETSSPSTRATCSSKSTSFGRIFLHE</sequence>
<evidence type="ECO:0000256" key="9">
    <source>
        <dbReference type="ARBA" id="ARBA00023136"/>
    </source>
</evidence>
<gene>
    <name evidence="11" type="ORF">Cni_G13846</name>
</gene>
<dbReference type="GO" id="GO:0016020">
    <property type="term" value="C:membrane"/>
    <property type="evidence" value="ECO:0007669"/>
    <property type="project" value="UniProtKB-SubCell"/>
</dbReference>
<dbReference type="InterPro" id="IPR001245">
    <property type="entry name" value="Ser-Thr/Tyr_kinase_cat_dom"/>
</dbReference>
<keyword evidence="8" id="KW-1133">Transmembrane helix</keyword>
<dbReference type="PANTHER" id="PTHR47984:SF10">
    <property type="entry name" value="PROTEIN KINASE SUPERFAMILY PROTEIN"/>
    <property type="match status" value="1"/>
</dbReference>
<evidence type="ECO:0000256" key="7">
    <source>
        <dbReference type="ARBA" id="ARBA00022840"/>
    </source>
</evidence>
<accession>A0AAQ3KDE0</accession>
<protein>
    <recommendedName>
        <fullName evidence="10">Protein kinase domain-containing protein</fullName>
    </recommendedName>
</protein>
<dbReference type="Gene3D" id="1.10.510.10">
    <property type="entry name" value="Transferase(Phosphotransferase) domain 1"/>
    <property type="match status" value="1"/>
</dbReference>
<evidence type="ECO:0000256" key="8">
    <source>
        <dbReference type="ARBA" id="ARBA00022989"/>
    </source>
</evidence>
<dbReference type="Pfam" id="PF07714">
    <property type="entry name" value="PK_Tyr_Ser-Thr"/>
    <property type="match status" value="1"/>
</dbReference>
<dbReference type="SUPFAM" id="SSF56112">
    <property type="entry name" value="Protein kinase-like (PK-like)"/>
    <property type="match status" value="1"/>
</dbReference>
<evidence type="ECO:0000256" key="5">
    <source>
        <dbReference type="ARBA" id="ARBA00022741"/>
    </source>
</evidence>